<sequence length="808" mass="86996">MSPPRGGSVPIPAVPVPTSGENQQVGRKKSTVLQSSLELVFSYSRSQQQRYGHLPSAPSFIDGYSSSRSRSTPDQAANPDGGYYDDDEEYEPQGGGSSRWDDLESGSAVRRAGQLDVNDIIDEVDFVEDDEEASGMPGQDGVGAGDDPYRITGARRASEEPSFFHSDPVPPAPSGLVRQNQDPSASPSTVSQTTGTGGAGRGLISLNMFSPLSASAQLGTSYGTGSSGSQTPNLGSTRGRGGGRVFSGSERGRKSMTGTGERTVLIDRRESAVARGYDAMVDGDVVGVGEIPGRRKSVVKKSKKDQYLFRGESTDGQTLFNATAVLVGIGLLSLPLAFAYAGWIGGTAMLVIFGWLTCYTAKLLARLIRADGSLMGYTDIGLRAFGSWAGAGINVLFCLELFALGVALVVLFGDTMNALYPDVSSNTWKMLGYFVILPTALLPLRLLSLPSLLSSVSSLLLVLVLLIDGFIRPVAPGSIRQPMETKWGPEWQGANWLGAIGLVLAGFGGHAVMPSLARDMKKPENFDKIINKAFAIATSISFVAGAAGYLMIGQTVSDEITRDLMQEKYHYPKVLNLVALWMIVINPLTKFGLASRPLNLTIEGILGISRKPVSPVIEDSNFEIDRELVDPLASGKSDHPRTSSFSIHPSNDSSSVPNANVHRRSSSISPNRARPRFDSDYSITQSAPSQSQIAFAVKQERRKSWLRVISRTFVTAMCVITAVNLPGFGRVMAFLGSFSAFLICIILPLLFYLRLSPILLQHENEKHDWRKRVEKAGHWIMVIISIGFMIAGTVWAFLPGSGHGELEQ</sequence>
<dbReference type="Proteomes" id="UP000322225">
    <property type="component" value="Chromosome 9"/>
</dbReference>
<feature type="transmembrane region" description="Helical" evidence="9">
    <location>
        <begin position="347"/>
        <end position="365"/>
    </location>
</feature>
<evidence type="ECO:0000256" key="9">
    <source>
        <dbReference type="SAM" id="Phobius"/>
    </source>
</evidence>
<feature type="transmembrane region" description="Helical" evidence="9">
    <location>
        <begin position="430"/>
        <end position="447"/>
    </location>
</feature>
<gene>
    <name evidence="10" type="ORF">CI109_105380</name>
</gene>
<evidence type="ECO:0000256" key="8">
    <source>
        <dbReference type="SAM" id="MobiDB-lite"/>
    </source>
</evidence>
<feature type="region of interest" description="Disordered" evidence="8">
    <location>
        <begin position="633"/>
        <end position="674"/>
    </location>
</feature>
<evidence type="ECO:0000256" key="4">
    <source>
        <dbReference type="ARBA" id="ARBA00022692"/>
    </source>
</evidence>
<dbReference type="GO" id="GO:0005774">
    <property type="term" value="C:vacuolar membrane"/>
    <property type="evidence" value="ECO:0007669"/>
    <property type="project" value="TreeGrafter"/>
</dbReference>
<dbReference type="OrthoDB" id="655540at2759"/>
<feature type="compositionally biased region" description="Polar residues" evidence="8">
    <location>
        <begin position="177"/>
        <end position="194"/>
    </location>
</feature>
<accession>A0A5M6BTK1</accession>
<evidence type="ECO:0000256" key="7">
    <source>
        <dbReference type="ARBA" id="ARBA00023136"/>
    </source>
</evidence>
<evidence type="ECO:0000256" key="5">
    <source>
        <dbReference type="ARBA" id="ARBA00022970"/>
    </source>
</evidence>
<evidence type="ECO:0000256" key="3">
    <source>
        <dbReference type="ARBA" id="ARBA00022448"/>
    </source>
</evidence>
<dbReference type="InterPro" id="IPR013057">
    <property type="entry name" value="AA_transpt_TM"/>
</dbReference>
<proteinExistence type="inferred from homology"/>
<evidence type="ECO:0000256" key="1">
    <source>
        <dbReference type="ARBA" id="ARBA00004141"/>
    </source>
</evidence>
<feature type="transmembrane region" description="Helical" evidence="9">
    <location>
        <begin position="495"/>
        <end position="517"/>
    </location>
</feature>
<feature type="transmembrane region" description="Helical" evidence="9">
    <location>
        <begin position="731"/>
        <end position="755"/>
    </location>
</feature>
<feature type="compositionally biased region" description="Low complexity" evidence="8">
    <location>
        <begin position="220"/>
        <end position="229"/>
    </location>
</feature>
<keyword evidence="6 9" id="KW-1133">Transmembrane helix</keyword>
<feature type="region of interest" description="Disordered" evidence="8">
    <location>
        <begin position="45"/>
        <end position="202"/>
    </location>
</feature>
<dbReference type="GeneID" id="43591612"/>
<dbReference type="AlphaFoldDB" id="A0A5M6BTK1"/>
<keyword evidence="4 9" id="KW-0812">Transmembrane</keyword>
<protein>
    <submittedName>
        <fullName evidence="10">Uncharacterized protein</fullName>
    </submittedName>
</protein>
<evidence type="ECO:0000256" key="2">
    <source>
        <dbReference type="ARBA" id="ARBA00008066"/>
    </source>
</evidence>
<reference evidence="10" key="2">
    <citation type="submission" date="2024-01" db="EMBL/GenBank/DDBJ databases">
        <title>Comparative genomics of Cryptococcus and Kwoniella reveals pathogenesis evolution and contrasting modes of karyotype evolution via chromosome fusion or intercentromeric recombination.</title>
        <authorList>
            <person name="Coelho M.A."/>
            <person name="David-Palma M."/>
            <person name="Shea T."/>
            <person name="Bowers K."/>
            <person name="McGinley-Smith S."/>
            <person name="Mohammad A.W."/>
            <person name="Gnirke A."/>
            <person name="Yurkov A.M."/>
            <person name="Nowrousian M."/>
            <person name="Sun S."/>
            <person name="Cuomo C.A."/>
            <person name="Heitman J."/>
        </authorList>
    </citation>
    <scope>NUCLEOTIDE SEQUENCE</scope>
    <source>
        <strain evidence="10">CBS 12478</strain>
    </source>
</reference>
<comment type="subcellular location">
    <subcellularLocation>
        <location evidence="1">Membrane</location>
        <topology evidence="1">Multi-pass membrane protein</topology>
    </subcellularLocation>
</comment>
<dbReference type="GO" id="GO:0015179">
    <property type="term" value="F:L-amino acid transmembrane transporter activity"/>
    <property type="evidence" value="ECO:0007669"/>
    <property type="project" value="TreeGrafter"/>
</dbReference>
<feature type="transmembrane region" description="Helical" evidence="9">
    <location>
        <begin position="385"/>
        <end position="410"/>
    </location>
</feature>
<reference evidence="10" key="1">
    <citation type="submission" date="2017-08" db="EMBL/GenBank/DDBJ databases">
        <authorList>
            <person name="Cuomo C."/>
            <person name="Billmyre B."/>
            <person name="Heitman J."/>
        </authorList>
    </citation>
    <scope>NUCLEOTIDE SEQUENCE</scope>
    <source>
        <strain evidence="10">CBS 12478</strain>
    </source>
</reference>
<dbReference type="RefSeq" id="XP_031858270.1">
    <property type="nucleotide sequence ID" value="XM_032007444.1"/>
</dbReference>
<feature type="transmembrane region" description="Helical" evidence="9">
    <location>
        <begin position="571"/>
        <end position="589"/>
    </location>
</feature>
<dbReference type="PANTHER" id="PTHR22950:SF692">
    <property type="entry name" value="TRANSMEMBRANE AMINO ACID TRANSPORTER FAMILY PROTEIN"/>
    <property type="match status" value="1"/>
</dbReference>
<feature type="compositionally biased region" description="Polar residues" evidence="8">
    <location>
        <begin position="19"/>
        <end position="30"/>
    </location>
</feature>
<feature type="transmembrane region" description="Helical" evidence="9">
    <location>
        <begin position="708"/>
        <end position="725"/>
    </location>
</feature>
<feature type="transmembrane region" description="Helical" evidence="9">
    <location>
        <begin position="529"/>
        <end position="551"/>
    </location>
</feature>
<name>A0A5M6BTK1_9TREE</name>
<comment type="similarity">
    <text evidence="2">Belongs to the amino acid/polyamine transporter 2 family.</text>
</comment>
<evidence type="ECO:0000313" key="11">
    <source>
        <dbReference type="Proteomes" id="UP000322225"/>
    </source>
</evidence>
<feature type="region of interest" description="Disordered" evidence="8">
    <location>
        <begin position="1"/>
        <end position="30"/>
    </location>
</feature>
<evidence type="ECO:0000256" key="6">
    <source>
        <dbReference type="ARBA" id="ARBA00022989"/>
    </source>
</evidence>
<keyword evidence="11" id="KW-1185">Reference proteome</keyword>
<evidence type="ECO:0000313" key="10">
    <source>
        <dbReference type="EMBL" id="WWD20902.1"/>
    </source>
</evidence>
<keyword evidence="7 9" id="KW-0472">Membrane</keyword>
<dbReference type="EMBL" id="CP144059">
    <property type="protein sequence ID" value="WWD20902.1"/>
    <property type="molecule type" value="Genomic_DNA"/>
</dbReference>
<feature type="compositionally biased region" description="Acidic residues" evidence="8">
    <location>
        <begin position="119"/>
        <end position="133"/>
    </location>
</feature>
<feature type="compositionally biased region" description="Polar residues" evidence="8">
    <location>
        <begin position="642"/>
        <end position="658"/>
    </location>
</feature>
<dbReference type="Pfam" id="PF01490">
    <property type="entry name" value="Aa_trans"/>
    <property type="match status" value="1"/>
</dbReference>
<feature type="transmembrane region" description="Helical" evidence="9">
    <location>
        <begin position="776"/>
        <end position="798"/>
    </location>
</feature>
<keyword evidence="5" id="KW-0029">Amino-acid transport</keyword>
<feature type="compositionally biased region" description="Polar residues" evidence="8">
    <location>
        <begin position="64"/>
        <end position="75"/>
    </location>
</feature>
<dbReference type="PANTHER" id="PTHR22950">
    <property type="entry name" value="AMINO ACID TRANSPORTER"/>
    <property type="match status" value="1"/>
</dbReference>
<keyword evidence="3" id="KW-0813">Transport</keyword>
<feature type="region of interest" description="Disordered" evidence="8">
    <location>
        <begin position="220"/>
        <end position="260"/>
    </location>
</feature>
<dbReference type="KEGG" id="ksn:43591612"/>
<feature type="transmembrane region" description="Helical" evidence="9">
    <location>
        <begin position="459"/>
        <end position="475"/>
    </location>
</feature>
<organism evidence="10 11">
    <name type="scientific">Kwoniella shandongensis</name>
    <dbReference type="NCBI Taxonomy" id="1734106"/>
    <lineage>
        <taxon>Eukaryota</taxon>
        <taxon>Fungi</taxon>
        <taxon>Dikarya</taxon>
        <taxon>Basidiomycota</taxon>
        <taxon>Agaricomycotina</taxon>
        <taxon>Tremellomycetes</taxon>
        <taxon>Tremellales</taxon>
        <taxon>Cryptococcaceae</taxon>
        <taxon>Kwoniella</taxon>
    </lineage>
</organism>